<evidence type="ECO:0000313" key="2">
    <source>
        <dbReference type="Proteomes" id="UP000295351"/>
    </source>
</evidence>
<dbReference type="AlphaFoldDB" id="A0A4R2DA04"/>
<protein>
    <submittedName>
        <fullName evidence="1">Uncharacterized protein (DUF924 family)</fullName>
    </submittedName>
</protein>
<dbReference type="Gene3D" id="1.25.40.10">
    <property type="entry name" value="Tetratricopeptide repeat domain"/>
    <property type="match status" value="1"/>
</dbReference>
<dbReference type="Pfam" id="PF06041">
    <property type="entry name" value="DUF924"/>
    <property type="match status" value="1"/>
</dbReference>
<keyword evidence="2" id="KW-1185">Reference proteome</keyword>
<dbReference type="EMBL" id="SLVX01000001">
    <property type="protein sequence ID" value="TCN48789.1"/>
    <property type="molecule type" value="Genomic_DNA"/>
</dbReference>
<gene>
    <name evidence="1" type="ORF">EV665_101528</name>
</gene>
<sequence length="185" mass="21146">MGESRIRTPLEVVDFWCETLTAKDWWQSTPALDAHVRETFAETHFALSQAVTAPWQASPEARLAAIIVLDQFPRNMYRASPLAFATDWIARREARLALEAGADKAVPYDRRHFFYMPLEHSEDLADQDLSVALFEAHGDEMYLDYAVRHRDVIVEYGRFPHRNAFLGRVSTREEAAYLAEPGAGF</sequence>
<evidence type="ECO:0000313" key="1">
    <source>
        <dbReference type="EMBL" id="TCN48789.1"/>
    </source>
</evidence>
<dbReference type="InterPro" id="IPR010323">
    <property type="entry name" value="DUF924"/>
</dbReference>
<organism evidence="1 2">
    <name type="scientific">Shinella granuli</name>
    <dbReference type="NCBI Taxonomy" id="323621"/>
    <lineage>
        <taxon>Bacteria</taxon>
        <taxon>Pseudomonadati</taxon>
        <taxon>Pseudomonadota</taxon>
        <taxon>Alphaproteobacteria</taxon>
        <taxon>Hyphomicrobiales</taxon>
        <taxon>Rhizobiaceae</taxon>
        <taxon>Shinella</taxon>
    </lineage>
</organism>
<name>A0A4R2DA04_SHIGR</name>
<comment type="caution">
    <text evidence="1">The sequence shown here is derived from an EMBL/GenBank/DDBJ whole genome shotgun (WGS) entry which is preliminary data.</text>
</comment>
<dbReference type="InterPro" id="IPR011990">
    <property type="entry name" value="TPR-like_helical_dom_sf"/>
</dbReference>
<accession>A0A4R2DA04</accession>
<dbReference type="RefSeq" id="WP_064332537.1">
    <property type="nucleotide sequence ID" value="NZ_BAABEI010000012.1"/>
</dbReference>
<dbReference type="SUPFAM" id="SSF48452">
    <property type="entry name" value="TPR-like"/>
    <property type="match status" value="1"/>
</dbReference>
<reference evidence="1 2" key="1">
    <citation type="submission" date="2019-03" db="EMBL/GenBank/DDBJ databases">
        <title>Genomic Encyclopedia of Type Strains, Phase IV (KMG-IV): sequencing the most valuable type-strain genomes for metagenomic binning, comparative biology and taxonomic classification.</title>
        <authorList>
            <person name="Goeker M."/>
        </authorList>
    </citation>
    <scope>NUCLEOTIDE SEQUENCE [LARGE SCALE GENOMIC DNA]</scope>
    <source>
        <strain evidence="1 2">DSM 18401</strain>
    </source>
</reference>
<dbReference type="Gene3D" id="1.20.58.320">
    <property type="entry name" value="TPR-like"/>
    <property type="match status" value="1"/>
</dbReference>
<proteinExistence type="predicted"/>
<dbReference type="Proteomes" id="UP000295351">
    <property type="component" value="Unassembled WGS sequence"/>
</dbReference>